<dbReference type="EMBL" id="CM056741">
    <property type="protein sequence ID" value="KAJ8686975.1"/>
    <property type="molecule type" value="Genomic_DNA"/>
</dbReference>
<protein>
    <submittedName>
        <fullName evidence="1">Uncharacterized protein</fullName>
    </submittedName>
</protein>
<organism evidence="1 2">
    <name type="scientific">Eretmocerus hayati</name>
    <dbReference type="NCBI Taxonomy" id="131215"/>
    <lineage>
        <taxon>Eukaryota</taxon>
        <taxon>Metazoa</taxon>
        <taxon>Ecdysozoa</taxon>
        <taxon>Arthropoda</taxon>
        <taxon>Hexapoda</taxon>
        <taxon>Insecta</taxon>
        <taxon>Pterygota</taxon>
        <taxon>Neoptera</taxon>
        <taxon>Endopterygota</taxon>
        <taxon>Hymenoptera</taxon>
        <taxon>Apocrita</taxon>
        <taxon>Proctotrupomorpha</taxon>
        <taxon>Chalcidoidea</taxon>
        <taxon>Aphelinidae</taxon>
        <taxon>Aphelininae</taxon>
        <taxon>Eretmocerus</taxon>
    </lineage>
</organism>
<keyword evidence="2" id="KW-1185">Reference proteome</keyword>
<accession>A0ACC2PU80</accession>
<proteinExistence type="predicted"/>
<dbReference type="Proteomes" id="UP001239111">
    <property type="component" value="Chromosome 1"/>
</dbReference>
<comment type="caution">
    <text evidence="1">The sequence shown here is derived from an EMBL/GenBank/DDBJ whole genome shotgun (WGS) entry which is preliminary data.</text>
</comment>
<sequence>MPRKRRDQDVNTRLFDAVKSGSLDKVEYIIKTYGLSYSSAWARGYALLCTAFKEDHTDIAELLLRHGSRVNNISNVNIPSNTPLHYAVYSGDRTMVIKLLVRGARVNDKNHCGQTPLFKAMEAESSDIVGLLIDHGADVNVIDNHSVTPLLSASHRGLTEIVENLLDHGAHVNHITTRECELCSKEGYTPLLAAVVIGSEEIVKLLLAKGANAKTITRYGYTPLQIACSKGLDNIAKLLLDHDAEIDFVGESGKSALHLAVERGCLEIVENILQRAPDINSHKNVERLDCRVLHQHDEVFKKILDTLLQYGISIKLDDLFNPKFFHCTIREGYTRIVQDFLDCGANVDMLCDISPDEGFTPIHSAMKYNQNEVAELLIKHGADVNIRDRFGKVPIFYAIENNNSKVLDILFSTNQDVEIDLELLKMAIDKGYVEVIKALLQFGADVNTSDTYGRTPLLFSVLSKENELCERLSHEHNSDDDDIKGKITQLLLSKGALTEAQVVKTGATALHVATQRGYIEVVKNLLGHKANVNAKRKDGVTAIQLAVYNSHAKIVQMLLEYGASCDSEYYQYSDLEPPLILSATLYFEQIAESLLSFGFDVDCRDRYGRTALHIASSRGIPGVVTVLLKYGSDINIVSEQIGTPLDYAMYGKDSYLIQIWYSESESSDSEEDDCSYIDEPSYTEWDQIFENLKRHVVKLRTAGLYVSEMNLSLLDDGDMEYFEGQCREELMLLREEKVDPNFSWYDILKNSKHVSVSCLKDGNANQLFESSRCETKFPIYGSLLRSRFMMALRRDDLLKQGYEIMQTSSQNFRDLPYDCFEKIFNLISDEDLKSLSRNGKCCSDFIHTLQTVDTTISTDVHQLKLSS</sequence>
<evidence type="ECO:0000313" key="2">
    <source>
        <dbReference type="Proteomes" id="UP001239111"/>
    </source>
</evidence>
<evidence type="ECO:0000313" key="1">
    <source>
        <dbReference type="EMBL" id="KAJ8686975.1"/>
    </source>
</evidence>
<name>A0ACC2PU80_9HYME</name>
<gene>
    <name evidence="1" type="ORF">QAD02_022769</name>
</gene>
<reference evidence="1" key="1">
    <citation type="submission" date="2023-04" db="EMBL/GenBank/DDBJ databases">
        <title>A chromosome-level genome assembly of the parasitoid wasp Eretmocerus hayati.</title>
        <authorList>
            <person name="Zhong Y."/>
            <person name="Liu S."/>
            <person name="Liu Y."/>
        </authorList>
    </citation>
    <scope>NUCLEOTIDE SEQUENCE</scope>
    <source>
        <strain evidence="1">ZJU_SS_LIU_2023</strain>
    </source>
</reference>